<dbReference type="RefSeq" id="WP_212939197.1">
    <property type="nucleotide sequence ID" value="NZ_BORR01000005.1"/>
</dbReference>
<dbReference type="AlphaFoldDB" id="A0A920CER5"/>
<evidence type="ECO:0000313" key="2">
    <source>
        <dbReference type="Proteomes" id="UP000681162"/>
    </source>
</evidence>
<accession>A0A920CER5</accession>
<protein>
    <recommendedName>
        <fullName evidence="3">DUF3168 domain-containing protein</fullName>
    </recommendedName>
</protein>
<evidence type="ECO:0008006" key="3">
    <source>
        <dbReference type="Google" id="ProtNLM"/>
    </source>
</evidence>
<evidence type="ECO:0000313" key="1">
    <source>
        <dbReference type="EMBL" id="GIO36880.1"/>
    </source>
</evidence>
<gene>
    <name evidence="1" type="ORF">J41TS12_17410</name>
</gene>
<sequence length="117" mass="13020">MINIYAVTVDALKSLGYPVREQGTYAPTDTLPETFATYQIIDSPNNSAADNLPTSQTTRVQVNLYSRDPEIKQVADDLLKSVMIPAGFLRAGGRDLPFSLQTGHYGYTCDYRFYDSI</sequence>
<comment type="caution">
    <text evidence="1">The sequence shown here is derived from an EMBL/GenBank/DDBJ whole genome shotgun (WGS) entry which is preliminary data.</text>
</comment>
<reference evidence="1 2" key="1">
    <citation type="submission" date="2021-03" db="EMBL/GenBank/DDBJ databases">
        <title>Antimicrobial resistance genes in bacteria isolated from Japanese honey, and their potential for conferring macrolide and lincosamide resistance in the American foulbrood pathogen Paenibacillus larvae.</title>
        <authorList>
            <person name="Okamoto M."/>
            <person name="Kumagai M."/>
            <person name="Kanamori H."/>
            <person name="Takamatsu D."/>
        </authorList>
    </citation>
    <scope>NUCLEOTIDE SEQUENCE [LARGE SCALE GENOMIC DNA]</scope>
    <source>
        <strain evidence="1 2">J41TS12</strain>
    </source>
</reference>
<keyword evidence="2" id="KW-1185">Reference proteome</keyword>
<proteinExistence type="predicted"/>
<dbReference type="EMBL" id="BORR01000005">
    <property type="protein sequence ID" value="GIO36880.1"/>
    <property type="molecule type" value="Genomic_DNA"/>
</dbReference>
<organism evidence="1 2">
    <name type="scientific">Paenibacillus antibioticophila</name>
    <dbReference type="NCBI Taxonomy" id="1274374"/>
    <lineage>
        <taxon>Bacteria</taxon>
        <taxon>Bacillati</taxon>
        <taxon>Bacillota</taxon>
        <taxon>Bacilli</taxon>
        <taxon>Bacillales</taxon>
        <taxon>Paenibacillaceae</taxon>
        <taxon>Paenibacillus</taxon>
    </lineage>
</organism>
<dbReference type="Proteomes" id="UP000681162">
    <property type="component" value="Unassembled WGS sequence"/>
</dbReference>
<name>A0A920CER5_9BACL</name>